<evidence type="ECO:0000256" key="4">
    <source>
        <dbReference type="ARBA" id="ARBA00022553"/>
    </source>
</evidence>
<evidence type="ECO:0000256" key="11">
    <source>
        <dbReference type="SAM" id="MobiDB-lite"/>
    </source>
</evidence>
<dbReference type="FunFam" id="1.10.510.10:FF:000142">
    <property type="entry name" value="Octicosapeptide/phox/Bem1p domain kinase superfamily protein"/>
    <property type="match status" value="1"/>
</dbReference>
<evidence type="ECO:0000256" key="5">
    <source>
        <dbReference type="ARBA" id="ARBA00022679"/>
    </source>
</evidence>
<dbReference type="InterPro" id="IPR000719">
    <property type="entry name" value="Prot_kinase_dom"/>
</dbReference>
<dbReference type="Gene3D" id="3.10.20.90">
    <property type="entry name" value="Phosphatidylinositol 3-kinase Catalytic Subunit, Chain A, domain 1"/>
    <property type="match status" value="1"/>
</dbReference>
<dbReference type="InterPro" id="IPR050167">
    <property type="entry name" value="Ser_Thr_protein_kinase"/>
</dbReference>
<evidence type="ECO:0000256" key="2">
    <source>
        <dbReference type="ARBA" id="ARBA00022490"/>
    </source>
</evidence>
<evidence type="ECO:0000256" key="9">
    <source>
        <dbReference type="ARBA" id="ARBA00023294"/>
    </source>
</evidence>
<dbReference type="PROSITE" id="PS50011">
    <property type="entry name" value="PROTEIN_KINASE_DOM"/>
    <property type="match status" value="1"/>
</dbReference>
<dbReference type="GO" id="GO:0004674">
    <property type="term" value="F:protein serine/threonine kinase activity"/>
    <property type="evidence" value="ECO:0007669"/>
    <property type="project" value="UniProtKB-KW"/>
</dbReference>
<feature type="binding site" evidence="10">
    <location>
        <position position="1222"/>
    </location>
    <ligand>
        <name>ATP</name>
        <dbReference type="ChEBI" id="CHEBI:30616"/>
    </ligand>
</feature>
<dbReference type="Gene3D" id="3.30.200.20">
    <property type="entry name" value="Phosphorylase Kinase, domain 1"/>
    <property type="match status" value="1"/>
</dbReference>
<feature type="region of interest" description="Disordered" evidence="11">
    <location>
        <begin position="981"/>
        <end position="1028"/>
    </location>
</feature>
<dbReference type="PROSITE" id="PS00108">
    <property type="entry name" value="PROTEIN_KINASE_ST"/>
    <property type="match status" value="1"/>
</dbReference>
<comment type="caution">
    <text evidence="13">The sequence shown here is derived from an EMBL/GenBank/DDBJ whole genome shotgun (WGS) entry which is preliminary data.</text>
</comment>
<accession>A0A445A0C1</accession>
<proteinExistence type="predicted"/>
<protein>
    <recommendedName>
        <fullName evidence="12">Protein kinase domain-containing protein</fullName>
    </recommendedName>
</protein>
<dbReference type="SMART" id="SM00666">
    <property type="entry name" value="PB1"/>
    <property type="match status" value="1"/>
</dbReference>
<keyword evidence="4" id="KW-0597">Phosphoprotein</keyword>
<feature type="region of interest" description="Disordered" evidence="11">
    <location>
        <begin position="368"/>
        <end position="390"/>
    </location>
</feature>
<dbReference type="Gene3D" id="1.10.510.10">
    <property type="entry name" value="Transferase(Phosphotransferase) domain 1"/>
    <property type="match status" value="1"/>
</dbReference>
<dbReference type="InterPro" id="IPR008271">
    <property type="entry name" value="Ser/Thr_kinase_AS"/>
</dbReference>
<evidence type="ECO:0000313" key="14">
    <source>
        <dbReference type="Proteomes" id="UP000289738"/>
    </source>
</evidence>
<dbReference type="InterPro" id="IPR000270">
    <property type="entry name" value="PB1_dom"/>
</dbReference>
<dbReference type="FunFam" id="3.30.200.20:FF:000081">
    <property type="entry name" value="Octicosapeptide/phox/Bem1p domain kinase superfamily protein"/>
    <property type="match status" value="1"/>
</dbReference>
<evidence type="ECO:0000259" key="12">
    <source>
        <dbReference type="PROSITE" id="PS50011"/>
    </source>
</evidence>
<dbReference type="CDD" id="cd06410">
    <property type="entry name" value="PB1_UP2"/>
    <property type="match status" value="1"/>
</dbReference>
<dbReference type="SUPFAM" id="SSF54277">
    <property type="entry name" value="CAD &amp; PB1 domains"/>
    <property type="match status" value="1"/>
</dbReference>
<dbReference type="Pfam" id="PF07714">
    <property type="entry name" value="PK_Tyr_Ser-Thr"/>
    <property type="match status" value="1"/>
</dbReference>
<feature type="domain" description="Protein kinase" evidence="12">
    <location>
        <begin position="1185"/>
        <end position="1452"/>
    </location>
</feature>
<keyword evidence="6 10" id="KW-0547">Nucleotide-binding</keyword>
<organism evidence="13 14">
    <name type="scientific">Arachis hypogaea</name>
    <name type="common">Peanut</name>
    <dbReference type="NCBI Taxonomy" id="3818"/>
    <lineage>
        <taxon>Eukaryota</taxon>
        <taxon>Viridiplantae</taxon>
        <taxon>Streptophyta</taxon>
        <taxon>Embryophyta</taxon>
        <taxon>Tracheophyta</taxon>
        <taxon>Spermatophyta</taxon>
        <taxon>Magnoliopsida</taxon>
        <taxon>eudicotyledons</taxon>
        <taxon>Gunneridae</taxon>
        <taxon>Pentapetalae</taxon>
        <taxon>rosids</taxon>
        <taxon>fabids</taxon>
        <taxon>Fabales</taxon>
        <taxon>Fabaceae</taxon>
        <taxon>Papilionoideae</taxon>
        <taxon>50 kb inversion clade</taxon>
        <taxon>dalbergioids sensu lato</taxon>
        <taxon>Dalbergieae</taxon>
        <taxon>Pterocarpus clade</taxon>
        <taxon>Arachis</taxon>
    </lineage>
</organism>
<comment type="subcellular location">
    <subcellularLocation>
        <location evidence="1">Cytoplasm</location>
    </subcellularLocation>
</comment>
<evidence type="ECO:0000256" key="7">
    <source>
        <dbReference type="ARBA" id="ARBA00022777"/>
    </source>
</evidence>
<dbReference type="FunFam" id="3.10.20.90:FF:000058">
    <property type="entry name" value="Octicosapeptide/phox/Bem1p domain kinase superfamily protein"/>
    <property type="match status" value="1"/>
</dbReference>
<dbReference type="STRING" id="3818.A0A445A0C1"/>
<dbReference type="PRINTS" id="PR00109">
    <property type="entry name" value="TYRKINASE"/>
</dbReference>
<dbReference type="GO" id="GO:0005524">
    <property type="term" value="F:ATP binding"/>
    <property type="evidence" value="ECO:0007669"/>
    <property type="project" value="UniProtKB-UniRule"/>
</dbReference>
<keyword evidence="14" id="KW-1185">Reference proteome</keyword>
<evidence type="ECO:0000256" key="3">
    <source>
        <dbReference type="ARBA" id="ARBA00022527"/>
    </source>
</evidence>
<dbReference type="CDD" id="cd13999">
    <property type="entry name" value="STKc_MAP3K-like"/>
    <property type="match status" value="1"/>
</dbReference>
<dbReference type="Pfam" id="PF00564">
    <property type="entry name" value="PB1"/>
    <property type="match status" value="1"/>
</dbReference>
<reference evidence="13 14" key="1">
    <citation type="submission" date="2019-01" db="EMBL/GenBank/DDBJ databases">
        <title>Sequencing of cultivated peanut Arachis hypogaea provides insights into genome evolution and oil improvement.</title>
        <authorList>
            <person name="Chen X."/>
        </authorList>
    </citation>
    <scope>NUCLEOTIDE SEQUENCE [LARGE SCALE GENOMIC DNA]</scope>
    <source>
        <strain evidence="14">cv. Fuhuasheng</strain>
        <tissue evidence="13">Leaves</tissue>
    </source>
</reference>
<keyword evidence="7" id="KW-0418">Kinase</keyword>
<evidence type="ECO:0000256" key="8">
    <source>
        <dbReference type="ARBA" id="ARBA00022840"/>
    </source>
</evidence>
<dbReference type="PANTHER" id="PTHR23257:SF797">
    <property type="entry name" value="KINASE SUPERFAMILY WITH OCTICOSAPEPTIDE_PHOX_BEM1P DOMAIN-CONTAINING PROTEIN"/>
    <property type="match status" value="1"/>
</dbReference>
<dbReference type="SUPFAM" id="SSF56112">
    <property type="entry name" value="Protein kinase-like (PK-like)"/>
    <property type="match status" value="1"/>
</dbReference>
<keyword evidence="9" id="KW-0927">Auxin signaling pathway</keyword>
<dbReference type="GO" id="GO:0005737">
    <property type="term" value="C:cytoplasm"/>
    <property type="evidence" value="ECO:0007669"/>
    <property type="project" value="UniProtKB-SubCell"/>
</dbReference>
<evidence type="ECO:0000256" key="6">
    <source>
        <dbReference type="ARBA" id="ARBA00022741"/>
    </source>
</evidence>
<dbReference type="Proteomes" id="UP000289738">
    <property type="component" value="Chromosome B03"/>
</dbReference>
<keyword evidence="8 10" id="KW-0067">ATP-binding</keyword>
<dbReference type="InterPro" id="IPR017441">
    <property type="entry name" value="Protein_kinase_ATP_BS"/>
</dbReference>
<evidence type="ECO:0000313" key="13">
    <source>
        <dbReference type="EMBL" id="RYR19876.1"/>
    </source>
</evidence>
<sequence length="1462" mass="158149">MAFDQTSVPCDLRSLNVTRAAAEEPLVPPASKPLQTAEYFPPNSVWDHVSSGAVPLVYPASVSDAGLVRIAYGNVTSAIASPTWCVRPAVPVHPTVNPAVGLNYGSGFANRFMGANAVDLLGSVVAASHGYPINLGNSVSGNGFDNALPGSSRVVGNAVHQIGGAVVPGGIGFGSSLRTDQGSNEGMNDSVSGQKMKLLCSYGGKILPRPCDGKLRYVGGQTRIISVRRGTSFNELAQKMTDTYGQPVVIKYQLPDEDLDALVSVSCPEDLDNMMEEYEKLIERSPDGSAKLRVFLFSASELDPSGVVQFVDLQDNGQKYVEAVNGIIDGISGKLTRKESIKSAASTQNSDLSVIEALDGSIAGQADVSQVPSSGMPAGNGAASQDATSNMKVPESIASVYSDAFVIPLDTSATNSGPMHNPPFHNEVELEKSVPVTLCQEEFGLQHPVKEAPPPAPNLQASDITVTNSGPNHRPPFHNELQFEKSVPVTLSQQHIGLQQPGMENPLPALYMHPLIDPFPEVMNNADFVQLPRQMGFSNPELFSKAGSIYSQHQLHENTHGLVTHQVVPAVQMTMAQSSSHAGVQSNAIQPQLLLQMQQNVLDKHSDGNTSGVRIFQLPAEHRYGAYPGQVPSVIVGGSYSWVQAPPPEHVVFPNVLLPQQTLVNPEKTQRSEDCYMCQKKLPHAHSDPVVQDQHNICAGLAPDSNPSYHSLPMNDNSKAQATNKVVVTTATPEGMVEQVVGTRPMIVGKSELGAMHYKEATVLSCNLGSEPEGERHFSQKPDNLDHQNTIVKGTIVGAGEKQLLNAGRTGTAPLPYLDDVVCQHVIPVENWAKEDVIVNKPITADMPLVGCASVETSQCTVQESAKGYTNELTSIVSKADIVENWIAKDHLKPVDLRVEPLKIINPESYADKPEVHASYDKVDHSTQCSVEKKGALDNNLSRSKLDVDANQINTMDVLPSFIMEVPYGNNSRPADYNEVAQPHVPGIPNSNPQSKEGNHKGDVFSSSTSPSVRFGDAQDSSNSLFSNQDPWNIHGSYFPPPRPKKIALEKEHYSYKDQFGENPGNSAEQNVAAPLDNGLAFEQNLALEDARSAKGSSQDQQLQAVAEGVAASVLHSSIPSNPELHARDVSFRGETEDGYVQNSEIDVQCKSTAQDVESKLPEKANFGFPITDLGALQVIKNCDLEELVELGSGTFGTVYHGKWRGTDVAIKRINDRCFAGKPSEEERLRADFWNEAIKLADLHHPNVVAFYGVVLDGPGGSVATVTEYMVNGSLRNALQKNERNLDKRKRLLIAMDVAFGMEYLHGKNIVHFDLKSDNLLVNLRDPHRPICKVGDLGLSKVKCQTLISGGVRGTLPWMAPELLNGSSSLVSEKVDVFSFGIVLWELLTGEEPYADLHYGAIIGGIVSNTLRPPVPETCDPEWRLLMERCWSSETSERPTFTEVANELRQMAAKVSPKGQNQ</sequence>
<dbReference type="GO" id="GO:0010928">
    <property type="term" value="P:regulation of auxin mediated signaling pathway"/>
    <property type="evidence" value="ECO:0007669"/>
    <property type="project" value="UniProtKB-ARBA"/>
</dbReference>
<keyword evidence="5" id="KW-0808">Transferase</keyword>
<dbReference type="PANTHER" id="PTHR23257">
    <property type="entry name" value="SERINE-THREONINE PROTEIN KINASE"/>
    <property type="match status" value="1"/>
</dbReference>
<gene>
    <name evidence="13" type="ORF">Ahy_B03g064782</name>
</gene>
<keyword evidence="2" id="KW-0963">Cytoplasm</keyword>
<dbReference type="SMART" id="SM00220">
    <property type="entry name" value="S_TKc"/>
    <property type="match status" value="1"/>
</dbReference>
<evidence type="ECO:0000256" key="1">
    <source>
        <dbReference type="ARBA" id="ARBA00004496"/>
    </source>
</evidence>
<dbReference type="PROSITE" id="PS00107">
    <property type="entry name" value="PROTEIN_KINASE_ATP"/>
    <property type="match status" value="1"/>
</dbReference>
<keyword evidence="3" id="KW-0723">Serine/threonine-protein kinase</keyword>
<name>A0A445A0C1_ARAHY</name>
<dbReference type="EMBL" id="SDMP01000013">
    <property type="protein sequence ID" value="RYR19876.1"/>
    <property type="molecule type" value="Genomic_DNA"/>
</dbReference>
<dbReference type="InterPro" id="IPR001245">
    <property type="entry name" value="Ser-Thr/Tyr_kinase_cat_dom"/>
</dbReference>
<evidence type="ECO:0000256" key="10">
    <source>
        <dbReference type="PROSITE-ProRule" id="PRU10141"/>
    </source>
</evidence>
<dbReference type="GO" id="GO:0009734">
    <property type="term" value="P:auxin-activated signaling pathway"/>
    <property type="evidence" value="ECO:0007669"/>
    <property type="project" value="UniProtKB-KW"/>
</dbReference>
<dbReference type="InterPro" id="IPR011009">
    <property type="entry name" value="Kinase-like_dom_sf"/>
</dbReference>
<feature type="compositionally biased region" description="Polar residues" evidence="11">
    <location>
        <begin position="1019"/>
        <end position="1028"/>
    </location>
</feature>